<protein>
    <submittedName>
        <fullName evidence="5">Thiamine pyrophosphate-dependent dehydrogenase E1 component subunit alpha</fullName>
    </submittedName>
</protein>
<evidence type="ECO:0000256" key="1">
    <source>
        <dbReference type="ARBA" id="ARBA00001964"/>
    </source>
</evidence>
<dbReference type="CDD" id="cd02000">
    <property type="entry name" value="TPP_E1_PDC_ADC_BCADC"/>
    <property type="match status" value="1"/>
</dbReference>
<evidence type="ECO:0000259" key="4">
    <source>
        <dbReference type="Pfam" id="PF00676"/>
    </source>
</evidence>
<dbReference type="PANTHER" id="PTHR11516">
    <property type="entry name" value="PYRUVATE DEHYDROGENASE E1 COMPONENT, ALPHA SUBUNIT BACTERIAL AND ORGANELLAR"/>
    <property type="match status" value="1"/>
</dbReference>
<dbReference type="SUPFAM" id="SSF52518">
    <property type="entry name" value="Thiamin diphosphate-binding fold (THDP-binding)"/>
    <property type="match status" value="1"/>
</dbReference>
<proteinExistence type="predicted"/>
<dbReference type="PANTHER" id="PTHR11516:SF60">
    <property type="entry name" value="PYRUVATE DEHYDROGENASE E1 COMPONENT SUBUNIT ALPHA"/>
    <property type="match status" value="1"/>
</dbReference>
<dbReference type="EMBL" id="JAQQAL010000008">
    <property type="protein sequence ID" value="MDC7225655.1"/>
    <property type="molecule type" value="Genomic_DNA"/>
</dbReference>
<comment type="caution">
    <text evidence="5">The sequence shown here is derived from an EMBL/GenBank/DDBJ whole genome shotgun (WGS) entry which is preliminary data.</text>
</comment>
<keyword evidence="2" id="KW-0560">Oxidoreductase</keyword>
<evidence type="ECO:0000313" key="6">
    <source>
        <dbReference type="Proteomes" id="UP001221217"/>
    </source>
</evidence>
<evidence type="ECO:0000313" key="5">
    <source>
        <dbReference type="EMBL" id="MDC7225655.1"/>
    </source>
</evidence>
<sequence>MPSKGVGSIVSICFVIYRLFAGIEDIKKMPEEAMMAFEFGKKQSLETMKLMLTSRRFEEKVNEMFMQGLIHGTTHLGIGQEALHAGVSPALDADDWILPNHRGHGHCIAKGSTPYDIMAELMAVRDGVCKGMGGSMHIIDTRYKNMGSSGIVGSAIPLAAGMALQLKREGRKNVVCTMFGDAASNRGTFHEALNMASIWKVPALFLCENNMYGMSVPAKYSVSVEDIAVRAKSYSMESRIIDGNDVELVYSTIKEIADSMRENPRPFLLEAKTYRWLGHSKSDRREYRTKEEEAAWKKKCPIANFKVKMIERGFITDKAFDKMKAEVEAEIDAATEKCKGKDRVQLEEALNYVYSS</sequence>
<reference evidence="5 6" key="1">
    <citation type="submission" date="2022-12" db="EMBL/GenBank/DDBJ databases">
        <title>Metagenome assembled genome from gulf of manar.</title>
        <authorList>
            <person name="Kohli P."/>
            <person name="Pk S."/>
            <person name="Venkata Ramana C."/>
            <person name="Sasikala C."/>
        </authorList>
    </citation>
    <scope>NUCLEOTIDE SEQUENCE [LARGE SCALE GENOMIC DNA]</scope>
    <source>
        <strain evidence="5">JB008</strain>
    </source>
</reference>
<dbReference type="InterPro" id="IPR001017">
    <property type="entry name" value="DH_E1"/>
</dbReference>
<accession>A0AAJ1IAF3</accession>
<name>A0AAJ1IAF3_9SPIO</name>
<dbReference type="GO" id="GO:0006086">
    <property type="term" value="P:pyruvate decarboxylation to acetyl-CoA"/>
    <property type="evidence" value="ECO:0007669"/>
    <property type="project" value="TreeGrafter"/>
</dbReference>
<gene>
    <name evidence="5" type="ORF">PQJ61_02695</name>
</gene>
<evidence type="ECO:0000256" key="3">
    <source>
        <dbReference type="ARBA" id="ARBA00023052"/>
    </source>
</evidence>
<dbReference type="Proteomes" id="UP001221217">
    <property type="component" value="Unassembled WGS sequence"/>
</dbReference>
<dbReference type="Gene3D" id="3.40.50.970">
    <property type="match status" value="1"/>
</dbReference>
<dbReference type="GO" id="GO:0004739">
    <property type="term" value="F:pyruvate dehydrogenase (acetyl-transferring) activity"/>
    <property type="evidence" value="ECO:0007669"/>
    <property type="project" value="TreeGrafter"/>
</dbReference>
<dbReference type="AlphaFoldDB" id="A0AAJ1IAF3"/>
<keyword evidence="3" id="KW-0786">Thiamine pyrophosphate</keyword>
<dbReference type="Pfam" id="PF00676">
    <property type="entry name" value="E1_dh"/>
    <property type="match status" value="1"/>
</dbReference>
<dbReference type="InterPro" id="IPR050642">
    <property type="entry name" value="PDH_E1_Alpha_Subunit"/>
</dbReference>
<evidence type="ECO:0000256" key="2">
    <source>
        <dbReference type="ARBA" id="ARBA00023002"/>
    </source>
</evidence>
<comment type="cofactor">
    <cofactor evidence="1">
        <name>thiamine diphosphate</name>
        <dbReference type="ChEBI" id="CHEBI:58937"/>
    </cofactor>
</comment>
<feature type="domain" description="Dehydrogenase E1 component" evidence="4">
    <location>
        <begin position="51"/>
        <end position="341"/>
    </location>
</feature>
<organism evidence="5 6">
    <name type="scientific">Candidatus Thalassospirochaeta sargassi</name>
    <dbReference type="NCBI Taxonomy" id="3119039"/>
    <lineage>
        <taxon>Bacteria</taxon>
        <taxon>Pseudomonadati</taxon>
        <taxon>Spirochaetota</taxon>
        <taxon>Spirochaetia</taxon>
        <taxon>Spirochaetales</taxon>
        <taxon>Spirochaetaceae</taxon>
        <taxon>Candidatus Thalassospirochaeta</taxon>
    </lineage>
</organism>
<dbReference type="InterPro" id="IPR029061">
    <property type="entry name" value="THDP-binding"/>
</dbReference>